<proteinExistence type="predicted"/>
<dbReference type="Proteomes" id="UP001107960">
    <property type="component" value="Unassembled WGS sequence"/>
</dbReference>
<dbReference type="AlphaFoldDB" id="A0A9Q3UVD1"/>
<reference evidence="3" key="1">
    <citation type="submission" date="2021-11" db="EMBL/GenBank/DDBJ databases">
        <title>Description of novel Chryseobacterium species.</title>
        <authorList>
            <person name="Saticioglu I.B."/>
            <person name="Ay H."/>
            <person name="Altun S."/>
            <person name="Duman M."/>
        </authorList>
    </citation>
    <scope>NUCLEOTIDE SEQUENCE</scope>
    <source>
        <strain evidence="3">C-39</strain>
    </source>
</reference>
<organism evidence="3 5">
    <name type="scientific">Chryseobacterium muglaense</name>
    <dbReference type="NCBI Taxonomy" id="2893752"/>
    <lineage>
        <taxon>Bacteria</taxon>
        <taxon>Pseudomonadati</taxon>
        <taxon>Bacteroidota</taxon>
        <taxon>Flavobacteriia</taxon>
        <taxon>Flavobacteriales</taxon>
        <taxon>Weeksellaceae</taxon>
        <taxon>Chryseobacterium group</taxon>
        <taxon>Chryseobacterium</taxon>
    </lineage>
</organism>
<feature type="transmembrane region" description="Helical" evidence="1">
    <location>
        <begin position="43"/>
        <end position="64"/>
    </location>
</feature>
<reference evidence="2" key="3">
    <citation type="submission" date="2024-05" db="EMBL/GenBank/DDBJ databases">
        <title>Description of novel Chryseobacterium sp. strain C-2.</title>
        <authorList>
            <person name="Saticioglu I.B."/>
        </authorList>
    </citation>
    <scope>NUCLEOTIDE SEQUENCE</scope>
    <source>
        <strain evidence="2">C-2</strain>
    </source>
</reference>
<gene>
    <name evidence="2" type="ORF">IEW27_13395</name>
    <name evidence="3" type="ORF">LNP80_19325</name>
</gene>
<reference evidence="4" key="2">
    <citation type="submission" date="2023-07" db="EMBL/GenBank/DDBJ databases">
        <title>Description of novel Chryseobacterium sp. strain C-2.</title>
        <authorList>
            <person name="Saticioglu I.B."/>
        </authorList>
    </citation>
    <scope>NUCLEOTIDE SEQUENCE [LARGE SCALE GENOMIC DNA]</scope>
    <source>
        <strain evidence="4">C-2</strain>
    </source>
</reference>
<dbReference type="EMBL" id="JACXXP010000017">
    <property type="protein sequence ID" value="MBD3905579.1"/>
    <property type="molecule type" value="Genomic_DNA"/>
</dbReference>
<feature type="transmembrane region" description="Helical" evidence="1">
    <location>
        <begin position="18"/>
        <end position="37"/>
    </location>
</feature>
<sequence>MQNLNKTLTVRKVDWKIFLINLVTVCIPLYFIVLLGSEIHDSTIQTFFIIASLSVLGLINFMIVKKGSKIVKIFIDDSAIEIKENDKIIYSAKYSDITNYNVYNFINKRGGYVVRLKDKKSSFCSLLTWNSFSKANETDYQYKEEIINTLQINLSNKKKTTFTDYAVKLFSALPYIMLVIAVVMLIGILIYLSSI</sequence>
<evidence type="ECO:0000313" key="5">
    <source>
        <dbReference type="Proteomes" id="UP001107960"/>
    </source>
</evidence>
<evidence type="ECO:0000256" key="1">
    <source>
        <dbReference type="SAM" id="Phobius"/>
    </source>
</evidence>
<keyword evidence="1" id="KW-1133">Transmembrane helix</keyword>
<dbReference type="EMBL" id="JAJJML010000001">
    <property type="protein sequence ID" value="MCC9036373.1"/>
    <property type="molecule type" value="Genomic_DNA"/>
</dbReference>
<keyword evidence="1" id="KW-0812">Transmembrane</keyword>
<accession>A0A9Q3UVD1</accession>
<evidence type="ECO:0000313" key="2">
    <source>
        <dbReference type="EMBL" id="MBD3905579.1"/>
    </source>
</evidence>
<feature type="transmembrane region" description="Helical" evidence="1">
    <location>
        <begin position="165"/>
        <end position="192"/>
    </location>
</feature>
<name>A0A9Q3UVD1_9FLAO</name>
<dbReference type="Proteomes" id="UP000603715">
    <property type="component" value="Unassembled WGS sequence"/>
</dbReference>
<protein>
    <submittedName>
        <fullName evidence="3">Uncharacterized protein</fullName>
    </submittedName>
</protein>
<dbReference type="RefSeq" id="WP_191180068.1">
    <property type="nucleotide sequence ID" value="NZ_JACXXP010000017.1"/>
</dbReference>
<evidence type="ECO:0000313" key="4">
    <source>
        <dbReference type="Proteomes" id="UP000603715"/>
    </source>
</evidence>
<evidence type="ECO:0000313" key="3">
    <source>
        <dbReference type="EMBL" id="MCC9036373.1"/>
    </source>
</evidence>
<keyword evidence="4" id="KW-1185">Reference proteome</keyword>
<comment type="caution">
    <text evidence="3">The sequence shown here is derived from an EMBL/GenBank/DDBJ whole genome shotgun (WGS) entry which is preliminary data.</text>
</comment>
<keyword evidence="1" id="KW-0472">Membrane</keyword>